<dbReference type="AlphaFoldDB" id="A0AA97DAQ5"/>
<organism evidence="2 3">
    <name type="scientific">Caproicibacterium argilliputei</name>
    <dbReference type="NCBI Taxonomy" id="3030016"/>
    <lineage>
        <taxon>Bacteria</taxon>
        <taxon>Bacillati</taxon>
        <taxon>Bacillota</taxon>
        <taxon>Clostridia</taxon>
        <taxon>Eubacteriales</taxon>
        <taxon>Oscillospiraceae</taxon>
        <taxon>Caproicibacterium</taxon>
    </lineage>
</organism>
<keyword evidence="1" id="KW-0812">Transmembrane</keyword>
<keyword evidence="1" id="KW-0472">Membrane</keyword>
<dbReference type="EMBL" id="CP135996">
    <property type="protein sequence ID" value="WOC32512.1"/>
    <property type="molecule type" value="Genomic_DNA"/>
</dbReference>
<accession>A0AA97DAQ5</accession>
<dbReference type="Proteomes" id="UP001300604">
    <property type="component" value="Chromosome"/>
</dbReference>
<keyword evidence="1" id="KW-1133">Transmembrane helix</keyword>
<proteinExistence type="predicted"/>
<sequence>MPDWFVKKNRQADTRQTQALVTAFFALFRRSSSARFFEIFFALHSFSAFAHLREVTIFAEMLCFLCFLKLVSFLHCFVLQDFF</sequence>
<evidence type="ECO:0000313" key="2">
    <source>
        <dbReference type="EMBL" id="WOC32512.1"/>
    </source>
</evidence>
<dbReference type="RefSeq" id="WP_275844627.1">
    <property type="nucleotide sequence ID" value="NZ_CP135996.1"/>
</dbReference>
<protein>
    <submittedName>
        <fullName evidence="2">Uncharacterized protein</fullName>
    </submittedName>
</protein>
<evidence type="ECO:0000313" key="3">
    <source>
        <dbReference type="Proteomes" id="UP001300604"/>
    </source>
</evidence>
<name>A0AA97DAQ5_9FIRM</name>
<reference evidence="2" key="1">
    <citation type="submission" date="2023-09" db="EMBL/GenBank/DDBJ databases">
        <authorList>
            <person name="Zeng C."/>
        </authorList>
    </citation>
    <scope>NUCLEOTIDE SEQUENCE</scope>
    <source>
        <strain evidence="2">ZCY20-5</strain>
    </source>
</reference>
<dbReference type="KEGG" id="carl:PXC00_01190"/>
<gene>
    <name evidence="2" type="ORF">PXC00_01190</name>
</gene>
<keyword evidence="3" id="KW-1185">Reference proteome</keyword>
<feature type="transmembrane region" description="Helical" evidence="1">
    <location>
        <begin position="57"/>
        <end position="79"/>
    </location>
</feature>
<evidence type="ECO:0000256" key="1">
    <source>
        <dbReference type="SAM" id="Phobius"/>
    </source>
</evidence>
<reference evidence="2" key="2">
    <citation type="submission" date="2024-06" db="EMBL/GenBank/DDBJ databases">
        <title>Caproicibacterium argilliputei sp. nov, a novel caproic acid producing anaerobic bacterium isolated from pit mud.</title>
        <authorList>
            <person name="Xia S."/>
        </authorList>
    </citation>
    <scope>NUCLEOTIDE SEQUENCE</scope>
    <source>
        <strain evidence="2">ZCY20-5</strain>
    </source>
</reference>